<keyword evidence="3" id="KW-0378">Hydrolase</keyword>
<evidence type="ECO:0000313" key="3">
    <source>
        <dbReference type="EMBL" id="TBT88786.1"/>
    </source>
</evidence>
<keyword evidence="3" id="KW-0482">Metalloprotease</keyword>
<evidence type="ECO:0000259" key="2">
    <source>
        <dbReference type="Pfam" id="PF02517"/>
    </source>
</evidence>
<dbReference type="AlphaFoldDB" id="A0A4Q9KJI0"/>
<organism evidence="3 4">
    <name type="scientific">Propioniciclava sinopodophylli</name>
    <dbReference type="NCBI Taxonomy" id="1837344"/>
    <lineage>
        <taxon>Bacteria</taxon>
        <taxon>Bacillati</taxon>
        <taxon>Actinomycetota</taxon>
        <taxon>Actinomycetes</taxon>
        <taxon>Propionibacteriales</taxon>
        <taxon>Propionibacteriaceae</taxon>
        <taxon>Propioniciclava</taxon>
    </lineage>
</organism>
<dbReference type="GO" id="GO:0006508">
    <property type="term" value="P:proteolysis"/>
    <property type="evidence" value="ECO:0007669"/>
    <property type="project" value="UniProtKB-KW"/>
</dbReference>
<comment type="caution">
    <text evidence="3">The sequence shown here is derived from an EMBL/GenBank/DDBJ whole genome shotgun (WGS) entry which is preliminary data.</text>
</comment>
<feature type="transmembrane region" description="Helical" evidence="1">
    <location>
        <begin position="187"/>
        <end position="207"/>
    </location>
</feature>
<feature type="transmembrane region" description="Helical" evidence="1">
    <location>
        <begin position="163"/>
        <end position="180"/>
    </location>
</feature>
<dbReference type="InterPro" id="IPR052710">
    <property type="entry name" value="CAAX_protease"/>
</dbReference>
<evidence type="ECO:0000256" key="1">
    <source>
        <dbReference type="SAM" id="Phobius"/>
    </source>
</evidence>
<feature type="transmembrane region" description="Helical" evidence="1">
    <location>
        <begin position="27"/>
        <end position="48"/>
    </location>
</feature>
<keyword evidence="1" id="KW-0812">Transmembrane</keyword>
<dbReference type="Proteomes" id="UP000292373">
    <property type="component" value="Unassembled WGS sequence"/>
</dbReference>
<keyword evidence="3" id="KW-0645">Protease</keyword>
<feature type="transmembrane region" description="Helical" evidence="1">
    <location>
        <begin position="108"/>
        <end position="129"/>
    </location>
</feature>
<gene>
    <name evidence="3" type="ORF">ET989_00675</name>
</gene>
<dbReference type="InterPro" id="IPR003675">
    <property type="entry name" value="Rce1/LyrA-like_dom"/>
</dbReference>
<keyword evidence="1" id="KW-0472">Membrane</keyword>
<feature type="domain" description="CAAX prenyl protease 2/Lysostaphin resistance protein A-like" evidence="2">
    <location>
        <begin position="107"/>
        <end position="198"/>
    </location>
</feature>
<dbReference type="PANTHER" id="PTHR36435:SF1">
    <property type="entry name" value="CAAX AMINO TERMINAL PROTEASE FAMILY PROTEIN"/>
    <property type="match status" value="1"/>
</dbReference>
<sequence length="214" mass="23772">MTRDVPLNQQTTSINNSVTPDRSWLDLAYQLAGMTFPLVPMLLALYLLRLTGDRASIGFDLKRPGFDLARGFLAAAVIGIPGLAFYFAARELGFNTNVAPANLAANWWTIPVLVGYSLMNGLLEEVVMLGFVLKRFEQMRMGPWVAIVVSAVIRGAYHLYQGFGGFVGNIVMGLVFGWMYKRWGRVMPLVVAHVILDLVSFIGYALVAPYTDWF</sequence>
<reference evidence="3 4" key="1">
    <citation type="submission" date="2019-01" db="EMBL/GenBank/DDBJ databases">
        <title>Lactibacter flavus gen. nov., sp. nov., a novel bacterium of the family Propionibacteriaceae isolated from raw milk and dairy products.</title>
        <authorList>
            <person name="Huptas C."/>
            <person name="Wenning M."/>
            <person name="Breitenwieser F."/>
            <person name="Doll E."/>
            <person name="Von Neubeck M."/>
            <person name="Busse H.-J."/>
            <person name="Scherer S."/>
        </authorList>
    </citation>
    <scope>NUCLEOTIDE SEQUENCE [LARGE SCALE GENOMIC DNA]</scope>
    <source>
        <strain evidence="3 4">KCTC 33808</strain>
    </source>
</reference>
<name>A0A4Q9KJI0_9ACTN</name>
<dbReference type="Pfam" id="PF02517">
    <property type="entry name" value="Rce1-like"/>
    <property type="match status" value="1"/>
</dbReference>
<dbReference type="EMBL" id="SDMQ01000001">
    <property type="protein sequence ID" value="TBT88786.1"/>
    <property type="molecule type" value="Genomic_DNA"/>
</dbReference>
<proteinExistence type="predicted"/>
<keyword evidence="1" id="KW-1133">Transmembrane helix</keyword>
<dbReference type="OrthoDB" id="4453618at2"/>
<dbReference type="PANTHER" id="PTHR36435">
    <property type="entry name" value="SLR1288 PROTEIN"/>
    <property type="match status" value="1"/>
</dbReference>
<dbReference type="GO" id="GO:0004175">
    <property type="term" value="F:endopeptidase activity"/>
    <property type="evidence" value="ECO:0007669"/>
    <property type="project" value="UniProtKB-ARBA"/>
</dbReference>
<dbReference type="GO" id="GO:0080120">
    <property type="term" value="P:CAAX-box protein maturation"/>
    <property type="evidence" value="ECO:0007669"/>
    <property type="project" value="UniProtKB-ARBA"/>
</dbReference>
<keyword evidence="4" id="KW-1185">Reference proteome</keyword>
<feature type="transmembrane region" description="Helical" evidence="1">
    <location>
        <begin position="68"/>
        <end position="88"/>
    </location>
</feature>
<dbReference type="GO" id="GO:0008237">
    <property type="term" value="F:metallopeptidase activity"/>
    <property type="evidence" value="ECO:0007669"/>
    <property type="project" value="UniProtKB-KW"/>
</dbReference>
<accession>A0A4Q9KJI0</accession>
<evidence type="ECO:0000313" key="4">
    <source>
        <dbReference type="Proteomes" id="UP000292373"/>
    </source>
</evidence>
<protein>
    <submittedName>
        <fullName evidence="3">CPBP family intramembrane metalloprotease</fullName>
    </submittedName>
</protein>